<organism evidence="2 4">
    <name type="scientific">Labeo rohita</name>
    <name type="common">Indian major carp</name>
    <name type="synonym">Cyprinus rohita</name>
    <dbReference type="NCBI Taxonomy" id="84645"/>
    <lineage>
        <taxon>Eukaryota</taxon>
        <taxon>Metazoa</taxon>
        <taxon>Chordata</taxon>
        <taxon>Craniata</taxon>
        <taxon>Vertebrata</taxon>
        <taxon>Euteleostomi</taxon>
        <taxon>Actinopterygii</taxon>
        <taxon>Neopterygii</taxon>
        <taxon>Teleostei</taxon>
        <taxon>Ostariophysi</taxon>
        <taxon>Cypriniformes</taxon>
        <taxon>Cyprinidae</taxon>
        <taxon>Labeoninae</taxon>
        <taxon>Labeonini</taxon>
        <taxon>Labeo</taxon>
    </lineage>
</organism>
<dbReference type="Pfam" id="PF20499">
    <property type="entry name" value="DUF6729"/>
    <property type="match status" value="1"/>
</dbReference>
<dbReference type="PANTHER" id="PTHR24401:SF29">
    <property type="entry name" value="SI:CH211-243P7.3-RELATED"/>
    <property type="match status" value="1"/>
</dbReference>
<dbReference type="Proteomes" id="UP000290572">
    <property type="component" value="Unassembled WGS sequence"/>
</dbReference>
<dbReference type="AlphaFoldDB" id="A0A498MRB5"/>
<keyword evidence="4" id="KW-1185">Reference proteome</keyword>
<comment type="caution">
    <text evidence="2">The sequence shown here is derived from an EMBL/GenBank/DDBJ whole genome shotgun (WGS) entry which is preliminary data.</text>
</comment>
<dbReference type="PANTHER" id="PTHR24401">
    <property type="entry name" value="SI:CH211-243P7.3-RELATED"/>
    <property type="match status" value="1"/>
</dbReference>
<evidence type="ECO:0000313" key="3">
    <source>
        <dbReference type="EMBL" id="RXN38695.1"/>
    </source>
</evidence>
<feature type="domain" description="DUF6729" evidence="1">
    <location>
        <begin position="49"/>
        <end position="201"/>
    </location>
</feature>
<evidence type="ECO:0000259" key="1">
    <source>
        <dbReference type="Pfam" id="PF20499"/>
    </source>
</evidence>
<dbReference type="EMBL" id="QBIY01004580">
    <property type="protein sequence ID" value="RXN38695.1"/>
    <property type="molecule type" value="Genomic_DNA"/>
</dbReference>
<accession>A0A498MRB5</accession>
<dbReference type="InterPro" id="IPR046616">
    <property type="entry name" value="DUF6729"/>
</dbReference>
<gene>
    <name evidence="3" type="ORF">ROHU_000886</name>
    <name evidence="2" type="ORF">ROHU_007262</name>
</gene>
<proteinExistence type="predicted"/>
<evidence type="ECO:0000313" key="4">
    <source>
        <dbReference type="Proteomes" id="UP000290572"/>
    </source>
</evidence>
<name>A0A498MRB5_LABRO</name>
<dbReference type="EMBL" id="QBIY01012664">
    <property type="protein sequence ID" value="RXN19565.1"/>
    <property type="molecule type" value="Genomic_DNA"/>
</dbReference>
<evidence type="ECO:0000313" key="2">
    <source>
        <dbReference type="EMBL" id="RXN19565.1"/>
    </source>
</evidence>
<reference evidence="2 4" key="1">
    <citation type="submission" date="2018-03" db="EMBL/GenBank/DDBJ databases">
        <title>Draft genome sequence of Rohu Carp (Labeo rohita).</title>
        <authorList>
            <person name="Das P."/>
            <person name="Kushwaha B."/>
            <person name="Joshi C.G."/>
            <person name="Kumar D."/>
            <person name="Nagpure N.S."/>
            <person name="Sahoo L."/>
            <person name="Das S.P."/>
            <person name="Bit A."/>
            <person name="Patnaik S."/>
            <person name="Meher P.K."/>
            <person name="Jayasankar P."/>
            <person name="Koringa P.G."/>
            <person name="Patel N.V."/>
            <person name="Hinsu A.T."/>
            <person name="Kumar R."/>
            <person name="Pandey M."/>
            <person name="Agarwal S."/>
            <person name="Srivastava S."/>
            <person name="Singh M."/>
            <person name="Iquebal M.A."/>
            <person name="Jaiswal S."/>
            <person name="Angadi U.B."/>
            <person name="Kumar N."/>
            <person name="Raza M."/>
            <person name="Shah T.M."/>
            <person name="Rai A."/>
            <person name="Jena J.K."/>
        </authorList>
    </citation>
    <scope>NUCLEOTIDE SEQUENCE [LARGE SCALE GENOMIC DNA]</scope>
    <source>
        <strain evidence="2">DASCIFA01</strain>
        <tissue evidence="2">Testis</tissue>
    </source>
</reference>
<sequence>MTTLQCCGAVSKIPLKYPGSETREACASLSPSVAKTPDLLHHQPPAELPDCGKHRLTVAGLYRTVRKVLDIDKWYDLATEYLECKCCKKKYTAWSEYILGQLDMGHHSQFPALLTYRYSCDDRVLRMMRVRTLGNSVTQLYKKLMEQHSEAWTQHVLQYLTACKPFTRSSLVQPPVFAEPPLLSALPKPKWLLAMYARDVLG</sequence>
<protein>
    <submittedName>
        <fullName evidence="2">Epithelial-stromal interaction 1</fullName>
    </submittedName>
</protein>